<dbReference type="PATRIC" id="fig|1339280.3.peg.3987"/>
<proteinExistence type="predicted"/>
<comment type="caution">
    <text evidence="1">The sequence shown here is derived from an EMBL/GenBank/DDBJ whole genome shotgun (WGS) entry which is preliminary data.</text>
</comment>
<name>A0A015YEC6_BACFG</name>
<gene>
    <name evidence="1" type="ORF">M076_4165</name>
</gene>
<evidence type="ECO:0000313" key="2">
    <source>
        <dbReference type="Proteomes" id="UP000022272"/>
    </source>
</evidence>
<dbReference type="EMBL" id="JGDM01000098">
    <property type="protein sequence ID" value="EXZ42538.1"/>
    <property type="molecule type" value="Genomic_DNA"/>
</dbReference>
<protein>
    <submittedName>
        <fullName evidence="1">Uncharacterized protein</fullName>
    </submittedName>
</protein>
<organism evidence="1 2">
    <name type="scientific">Bacteroides fragilis str. 2-F-2 #4</name>
    <dbReference type="NCBI Taxonomy" id="1339280"/>
    <lineage>
        <taxon>Bacteria</taxon>
        <taxon>Pseudomonadati</taxon>
        <taxon>Bacteroidota</taxon>
        <taxon>Bacteroidia</taxon>
        <taxon>Bacteroidales</taxon>
        <taxon>Bacteroidaceae</taxon>
        <taxon>Bacteroides</taxon>
    </lineage>
</organism>
<evidence type="ECO:0000313" key="1">
    <source>
        <dbReference type="EMBL" id="EXZ42538.1"/>
    </source>
</evidence>
<dbReference type="RefSeq" id="WP_032571474.1">
    <property type="nucleotide sequence ID" value="NZ_JGDM01000098.1"/>
</dbReference>
<reference evidence="1 2" key="1">
    <citation type="submission" date="2014-02" db="EMBL/GenBank/DDBJ databases">
        <authorList>
            <person name="Sears C."/>
            <person name="Carroll K."/>
            <person name="Sack B.R."/>
            <person name="Qadri F."/>
            <person name="Myers L.L."/>
            <person name="Chung G.-T."/>
            <person name="Escheverria P."/>
            <person name="Fraser C.M."/>
            <person name="Sadzewicz L."/>
            <person name="Shefchek K.A."/>
            <person name="Tallon L."/>
            <person name="Das S.P."/>
            <person name="Daugherty S."/>
            <person name="Mongodin E.F."/>
        </authorList>
    </citation>
    <scope>NUCLEOTIDE SEQUENCE [LARGE SCALE GENOMIC DNA]</scope>
    <source>
        <strain evidence="1 2">2-F-2 #4</strain>
    </source>
</reference>
<sequence>MKRIEKKGVSAKKRISVGPKGIVAIRTSMGAGDFKKQGWEWKREELTVKDQRTNYKILSN</sequence>
<accession>A0A015YEC6</accession>
<dbReference type="Proteomes" id="UP000022272">
    <property type="component" value="Unassembled WGS sequence"/>
</dbReference>
<dbReference type="AlphaFoldDB" id="A0A015YEC6"/>